<protein>
    <submittedName>
        <fullName evidence="6">TetR family transcriptional regulator</fullName>
    </submittedName>
</protein>
<dbReference type="PRINTS" id="PR00455">
    <property type="entry name" value="HTHTETR"/>
</dbReference>
<dbReference type="InterPro" id="IPR011075">
    <property type="entry name" value="TetR_C"/>
</dbReference>
<reference evidence="6 7" key="1">
    <citation type="submission" date="2020-01" db="EMBL/GenBank/DDBJ databases">
        <title>Spongiivirga citrea KCTC 32990T.</title>
        <authorList>
            <person name="Wang G."/>
        </authorList>
    </citation>
    <scope>NUCLEOTIDE SEQUENCE [LARGE SCALE GENOMIC DNA]</scope>
    <source>
        <strain evidence="6 7">KCTC 32990</strain>
    </source>
</reference>
<keyword evidence="2 4" id="KW-0238">DNA-binding</keyword>
<name>A0A6M0CQ09_9FLAO</name>
<dbReference type="Gene3D" id="1.10.357.10">
    <property type="entry name" value="Tetracycline Repressor, domain 2"/>
    <property type="match status" value="1"/>
</dbReference>
<feature type="DNA-binding region" description="H-T-H motif" evidence="4">
    <location>
        <begin position="28"/>
        <end position="47"/>
    </location>
</feature>
<organism evidence="6 7">
    <name type="scientific">Spongiivirga citrea</name>
    <dbReference type="NCBI Taxonomy" id="1481457"/>
    <lineage>
        <taxon>Bacteria</taxon>
        <taxon>Pseudomonadati</taxon>
        <taxon>Bacteroidota</taxon>
        <taxon>Flavobacteriia</taxon>
        <taxon>Flavobacteriales</taxon>
        <taxon>Flavobacteriaceae</taxon>
        <taxon>Spongiivirga</taxon>
    </lineage>
</organism>
<dbReference type="PANTHER" id="PTHR47506:SF3">
    <property type="entry name" value="HTH-TYPE TRANSCRIPTIONAL REGULATOR LMRA"/>
    <property type="match status" value="1"/>
</dbReference>
<dbReference type="InterPro" id="IPR001647">
    <property type="entry name" value="HTH_TetR"/>
</dbReference>
<dbReference type="InterPro" id="IPR036271">
    <property type="entry name" value="Tet_transcr_reg_TetR-rel_C_sf"/>
</dbReference>
<dbReference type="SUPFAM" id="SSF46689">
    <property type="entry name" value="Homeodomain-like"/>
    <property type="match status" value="1"/>
</dbReference>
<evidence type="ECO:0000259" key="5">
    <source>
        <dbReference type="PROSITE" id="PS50977"/>
    </source>
</evidence>
<evidence type="ECO:0000313" key="6">
    <source>
        <dbReference type="EMBL" id="NER17587.1"/>
    </source>
</evidence>
<sequence length="198" mass="22391">MSKAVRTTEYIIEKVTPIFNKKGYEGTSMKDITDATGLTKGAIYGNFKSKEDLALTAFNTALKYILTGLQTRVEIGKTPLQKLFKVTEFYSEYYEYTMDIGGCPIVNIGVDANHQNLMLSQRVREIILKWQNEISVLIDLGIKTGNIRQNTNSFSFAKRMIVLIQGGIFMSTTMKDGSYLKSTTKLIDRMIQDELLLN</sequence>
<dbReference type="RefSeq" id="WP_164032252.1">
    <property type="nucleotide sequence ID" value="NZ_JAABOQ010000004.1"/>
</dbReference>
<dbReference type="AlphaFoldDB" id="A0A6M0CQ09"/>
<feature type="domain" description="HTH tetR-type" evidence="5">
    <location>
        <begin position="5"/>
        <end position="65"/>
    </location>
</feature>
<evidence type="ECO:0000256" key="1">
    <source>
        <dbReference type="ARBA" id="ARBA00023015"/>
    </source>
</evidence>
<comment type="caution">
    <text evidence="6">The sequence shown here is derived from an EMBL/GenBank/DDBJ whole genome shotgun (WGS) entry which is preliminary data.</text>
</comment>
<dbReference type="GO" id="GO:0003677">
    <property type="term" value="F:DNA binding"/>
    <property type="evidence" value="ECO:0007669"/>
    <property type="project" value="UniProtKB-UniRule"/>
</dbReference>
<dbReference type="PANTHER" id="PTHR47506">
    <property type="entry name" value="TRANSCRIPTIONAL REGULATORY PROTEIN"/>
    <property type="match status" value="1"/>
</dbReference>
<proteinExistence type="predicted"/>
<dbReference type="SUPFAM" id="SSF48498">
    <property type="entry name" value="Tetracyclin repressor-like, C-terminal domain"/>
    <property type="match status" value="1"/>
</dbReference>
<dbReference type="Pfam" id="PF16925">
    <property type="entry name" value="TetR_C_13"/>
    <property type="match status" value="1"/>
</dbReference>
<dbReference type="PROSITE" id="PS50977">
    <property type="entry name" value="HTH_TETR_2"/>
    <property type="match status" value="1"/>
</dbReference>
<keyword evidence="3" id="KW-0804">Transcription</keyword>
<dbReference type="Pfam" id="PF00440">
    <property type="entry name" value="TetR_N"/>
    <property type="match status" value="1"/>
</dbReference>
<evidence type="ECO:0000256" key="3">
    <source>
        <dbReference type="ARBA" id="ARBA00023163"/>
    </source>
</evidence>
<keyword evidence="7" id="KW-1185">Reference proteome</keyword>
<dbReference type="InterPro" id="IPR009057">
    <property type="entry name" value="Homeodomain-like_sf"/>
</dbReference>
<evidence type="ECO:0000256" key="2">
    <source>
        <dbReference type="ARBA" id="ARBA00023125"/>
    </source>
</evidence>
<evidence type="ECO:0000313" key="7">
    <source>
        <dbReference type="Proteomes" id="UP000474296"/>
    </source>
</evidence>
<keyword evidence="1" id="KW-0805">Transcription regulation</keyword>
<gene>
    <name evidence="6" type="ORF">GWK10_10220</name>
</gene>
<dbReference type="Proteomes" id="UP000474296">
    <property type="component" value="Unassembled WGS sequence"/>
</dbReference>
<accession>A0A6M0CQ09</accession>
<dbReference type="EMBL" id="JAABOQ010000004">
    <property type="protein sequence ID" value="NER17587.1"/>
    <property type="molecule type" value="Genomic_DNA"/>
</dbReference>
<evidence type="ECO:0000256" key="4">
    <source>
        <dbReference type="PROSITE-ProRule" id="PRU00335"/>
    </source>
</evidence>